<dbReference type="SUPFAM" id="SSF54593">
    <property type="entry name" value="Glyoxalase/Bleomycin resistance protein/Dihydroxybiphenyl dioxygenase"/>
    <property type="match status" value="1"/>
</dbReference>
<comment type="caution">
    <text evidence="2">The sequence shown here is derived from an EMBL/GenBank/DDBJ whole genome shotgun (WGS) entry which is preliminary data.</text>
</comment>
<accession>A0A2S7S036</accession>
<protein>
    <submittedName>
        <fullName evidence="2">Glyoxalase</fullName>
    </submittedName>
</protein>
<evidence type="ECO:0000313" key="3">
    <source>
        <dbReference type="Proteomes" id="UP000237934"/>
    </source>
</evidence>
<sequence>MNKIKWEGFLLTTSDIKKSKNFYEHVLGLEVISAVEDMIEFEGGFTLYDKDAYIQIVAGDQAERATGRNLRVTSQPNNFQLYFEVEELDYWVKKITSDSEIEVIHDTLTYDWGQKVFRFYDYDKHIVEVSESIQGVFNRLYAQGLSLPEIAERFGNSIETIQKQFMNQ</sequence>
<evidence type="ECO:0000313" key="2">
    <source>
        <dbReference type="EMBL" id="PQF25892.1"/>
    </source>
</evidence>
<organism evidence="2 3">
    <name type="scientific">Enterococcus mundtii</name>
    <dbReference type="NCBI Taxonomy" id="53346"/>
    <lineage>
        <taxon>Bacteria</taxon>
        <taxon>Bacillati</taxon>
        <taxon>Bacillota</taxon>
        <taxon>Bacilli</taxon>
        <taxon>Lactobacillales</taxon>
        <taxon>Enterococcaceae</taxon>
        <taxon>Enterococcus</taxon>
    </lineage>
</organism>
<name>A0A2S7S036_ENTMU</name>
<dbReference type="RefSeq" id="WP_104870670.1">
    <property type="nucleotide sequence ID" value="NZ_PUAP01000002.1"/>
</dbReference>
<proteinExistence type="predicted"/>
<dbReference type="AlphaFoldDB" id="A0A2S7S036"/>
<dbReference type="Pfam" id="PF12681">
    <property type="entry name" value="Glyoxalase_2"/>
    <property type="match status" value="1"/>
</dbReference>
<dbReference type="Gene3D" id="3.10.180.10">
    <property type="entry name" value="2,3-Dihydroxybiphenyl 1,2-Dioxygenase, domain 1"/>
    <property type="match status" value="1"/>
</dbReference>
<dbReference type="PROSITE" id="PS51819">
    <property type="entry name" value="VOC"/>
    <property type="match status" value="1"/>
</dbReference>
<feature type="domain" description="VOC" evidence="1">
    <location>
        <begin position="3"/>
        <end position="132"/>
    </location>
</feature>
<reference evidence="2 3" key="1">
    <citation type="journal article" date="2018" name="Pathog. Dis.">
        <title>Whole-genome sequencing based characterization of antimicrobial resistance in Enterococcus.</title>
        <authorList>
            <person name="Tyson G."/>
        </authorList>
    </citation>
    <scope>NUCLEOTIDE SEQUENCE [LARGE SCALE GENOMIC DNA]</scope>
    <source>
        <strain evidence="2 3">CVM N55263</strain>
    </source>
</reference>
<dbReference type="Proteomes" id="UP000237934">
    <property type="component" value="Unassembled WGS sequence"/>
</dbReference>
<dbReference type="InterPro" id="IPR037523">
    <property type="entry name" value="VOC_core"/>
</dbReference>
<gene>
    <name evidence="2" type="ORF">CUS89_00845</name>
</gene>
<dbReference type="InterPro" id="IPR029068">
    <property type="entry name" value="Glyas_Bleomycin-R_OHBP_Dase"/>
</dbReference>
<dbReference type="InterPro" id="IPR025870">
    <property type="entry name" value="Glyoxalase-like_dom"/>
</dbReference>
<dbReference type="EMBL" id="PUAP01000002">
    <property type="protein sequence ID" value="PQF25892.1"/>
    <property type="molecule type" value="Genomic_DNA"/>
</dbReference>
<evidence type="ECO:0000259" key="1">
    <source>
        <dbReference type="PROSITE" id="PS51819"/>
    </source>
</evidence>